<gene>
    <name evidence="1" type="ORF">U9M48_031145</name>
</gene>
<dbReference type="AlphaFoldDB" id="A0AAQ3X319"/>
<evidence type="ECO:0000313" key="2">
    <source>
        <dbReference type="Proteomes" id="UP001341281"/>
    </source>
</evidence>
<dbReference type="EMBL" id="CP144751">
    <property type="protein sequence ID" value="WVZ84073.1"/>
    <property type="molecule type" value="Genomic_DNA"/>
</dbReference>
<dbReference type="Proteomes" id="UP001341281">
    <property type="component" value="Chromosome 07"/>
</dbReference>
<proteinExistence type="predicted"/>
<reference evidence="1 2" key="1">
    <citation type="submission" date="2024-02" db="EMBL/GenBank/DDBJ databases">
        <title>High-quality chromosome-scale genome assembly of Pensacola bahiagrass (Paspalum notatum Flugge var. saurae).</title>
        <authorList>
            <person name="Vega J.M."/>
            <person name="Podio M."/>
            <person name="Orjuela J."/>
            <person name="Siena L.A."/>
            <person name="Pessino S.C."/>
            <person name="Combes M.C."/>
            <person name="Mariac C."/>
            <person name="Albertini E."/>
            <person name="Pupilli F."/>
            <person name="Ortiz J.P.A."/>
            <person name="Leblanc O."/>
        </authorList>
    </citation>
    <scope>NUCLEOTIDE SEQUENCE [LARGE SCALE GENOMIC DNA]</scope>
    <source>
        <strain evidence="1">R1</strain>
        <tissue evidence="1">Leaf</tissue>
    </source>
</reference>
<protein>
    <submittedName>
        <fullName evidence="1">Uncharacterized protein</fullName>
    </submittedName>
</protein>
<sequence>PDKYLAANSATFLSELPPCCIASFAFSIHFAEFCLYSVFLSPSITSRMHLSTSTLLSKPFSSNCIRTPIPHALSTYFALVGWSADSGIATMGTPVTIASVVEFHPQCLIPVALCAKTSSWGHQGTTSPFSSHLSSVSWDNLCTSVDLKTQMNGLPELHSPVPSSSSCPASMV</sequence>
<name>A0AAQ3X319_PASNO</name>
<evidence type="ECO:0000313" key="1">
    <source>
        <dbReference type="EMBL" id="WVZ84073.1"/>
    </source>
</evidence>
<feature type="non-terminal residue" evidence="1">
    <location>
        <position position="172"/>
    </location>
</feature>
<organism evidence="1 2">
    <name type="scientific">Paspalum notatum var. saurae</name>
    <dbReference type="NCBI Taxonomy" id="547442"/>
    <lineage>
        <taxon>Eukaryota</taxon>
        <taxon>Viridiplantae</taxon>
        <taxon>Streptophyta</taxon>
        <taxon>Embryophyta</taxon>
        <taxon>Tracheophyta</taxon>
        <taxon>Spermatophyta</taxon>
        <taxon>Magnoliopsida</taxon>
        <taxon>Liliopsida</taxon>
        <taxon>Poales</taxon>
        <taxon>Poaceae</taxon>
        <taxon>PACMAD clade</taxon>
        <taxon>Panicoideae</taxon>
        <taxon>Andropogonodae</taxon>
        <taxon>Paspaleae</taxon>
        <taxon>Paspalinae</taxon>
        <taxon>Paspalum</taxon>
    </lineage>
</organism>
<keyword evidence="2" id="KW-1185">Reference proteome</keyword>
<accession>A0AAQ3X319</accession>